<dbReference type="AlphaFoldDB" id="A0A210RZP1"/>
<dbReference type="EMBL" id="NAIA01000001">
    <property type="protein sequence ID" value="OWF66461.1"/>
    <property type="molecule type" value="Genomic_DNA"/>
</dbReference>
<name>A0A210RZP1_9BURK</name>
<accession>A0A210RZP1</accession>
<comment type="caution">
    <text evidence="1">The sequence shown here is derived from an EMBL/GenBank/DDBJ whole genome shotgun (WGS) entry which is preliminary data.</text>
</comment>
<protein>
    <submittedName>
        <fullName evidence="1">Glycine reductase</fullName>
    </submittedName>
</protein>
<sequence length="311" mass="34558">MSKTAELVFAPESDQPVRYIERTRSYYLGLGYENPYVWAHYIETPFNPLQKPLHQSVLGLITTAVPFDASKGPQGPGASYNAAAKFYQPYQKPTNTDFDLRIAHVGIDRTNANMEDSNCWFPLGAAKQAVQSRRVKALSPNFYGLPTNRSQRHTLEVDAPLILKILQADKVDVAVLIPNCPICHQSQSLLARYLEVNGISTVVMGAAKDIVEYCGVPRFLFSDFPLGNAAAKPGDPDSRALNFELALSLLEGAPTARTTVQSPLIWSTDPSWKLDYSNLEKLSSEEILRLREEAEKVRITARELRMKSVGS</sequence>
<evidence type="ECO:0000313" key="2">
    <source>
        <dbReference type="Proteomes" id="UP000196880"/>
    </source>
</evidence>
<reference evidence="1 2" key="1">
    <citation type="submission" date="2017-03" db="EMBL/GenBank/DDBJ databases">
        <title>New species Polynucleobacter sp. MWH-EgelM1-30-B4.</title>
        <authorList>
            <person name="Hahn M.W."/>
        </authorList>
    </citation>
    <scope>NUCLEOTIDE SEQUENCE [LARGE SCALE GENOMIC DNA]</scope>
    <source>
        <strain evidence="1 2">MWH-EgelM1-30-B4</strain>
    </source>
</reference>
<dbReference type="RefSeq" id="WP_087908490.1">
    <property type="nucleotide sequence ID" value="NZ_NAIA01000001.1"/>
</dbReference>
<evidence type="ECO:0000313" key="1">
    <source>
        <dbReference type="EMBL" id="OWF66461.1"/>
    </source>
</evidence>
<dbReference type="Proteomes" id="UP000196880">
    <property type="component" value="Unassembled WGS sequence"/>
</dbReference>
<proteinExistence type="predicted"/>
<keyword evidence="2" id="KW-1185">Reference proteome</keyword>
<organism evidence="1 2">
    <name type="scientific">Polynucleobacter hirudinilacicola</name>
    <dbReference type="NCBI Taxonomy" id="1743166"/>
    <lineage>
        <taxon>Bacteria</taxon>
        <taxon>Pseudomonadati</taxon>
        <taxon>Pseudomonadota</taxon>
        <taxon>Betaproteobacteria</taxon>
        <taxon>Burkholderiales</taxon>
        <taxon>Burkholderiaceae</taxon>
        <taxon>Polynucleobacter</taxon>
    </lineage>
</organism>
<gene>
    <name evidence="1" type="ORF">B6A14_00250</name>
</gene>
<dbReference type="OrthoDB" id="9126078at2"/>